<feature type="compositionally biased region" description="Basic and acidic residues" evidence="1">
    <location>
        <begin position="215"/>
        <end position="229"/>
    </location>
</feature>
<evidence type="ECO:0000259" key="2">
    <source>
        <dbReference type="PROSITE" id="PS00036"/>
    </source>
</evidence>
<sequence>MSSVQHPKVQGSRVIPAVEITDYSTESVEVFDDPASPQQSTRSSLSPPSKTSSSKRRSKPTARSGSDAEQDSSKMSSRSSTKKSSSKSSSKSKQKTDDWNEVTEPEERRRIQNRIAQRKFREKAREQKERAQRDAQNNEHAGSSYRIPEPDELGPEDELSGLPWGSLNMRFVVAKGHESTSQQGSRRTSDHRIEDNQQFLSAQAGGFPPAIASYDGRDSIGDDSSRYYDDSSPYYYDYELGPADPSGQI</sequence>
<gene>
    <name evidence="3" type="ORF">QBC33DRAFT_266657</name>
</gene>
<accession>A0AAJ0FJA3</accession>
<dbReference type="InterPro" id="IPR004827">
    <property type="entry name" value="bZIP"/>
</dbReference>
<dbReference type="CDD" id="cd14688">
    <property type="entry name" value="bZIP_YAP"/>
    <property type="match status" value="1"/>
</dbReference>
<dbReference type="PANTHER" id="PTHR39607">
    <property type="entry name" value="XANTHOCILLIN BIOSYNTHESIS CLUSTER TRANSCRIPTION FACTOR XANC-RELATED"/>
    <property type="match status" value="1"/>
</dbReference>
<feature type="compositionally biased region" description="Basic and acidic residues" evidence="1">
    <location>
        <begin position="123"/>
        <end position="137"/>
    </location>
</feature>
<reference evidence="3" key="1">
    <citation type="submission" date="2023-06" db="EMBL/GenBank/DDBJ databases">
        <title>Genome-scale phylogeny and comparative genomics of the fungal order Sordariales.</title>
        <authorList>
            <consortium name="Lawrence Berkeley National Laboratory"/>
            <person name="Hensen N."/>
            <person name="Bonometti L."/>
            <person name="Westerberg I."/>
            <person name="Brannstrom I.O."/>
            <person name="Guillou S."/>
            <person name="Cros-Aarteil S."/>
            <person name="Calhoun S."/>
            <person name="Haridas S."/>
            <person name="Kuo A."/>
            <person name="Mondo S."/>
            <person name="Pangilinan J."/>
            <person name="Riley R."/>
            <person name="Labutti K."/>
            <person name="Andreopoulos B."/>
            <person name="Lipzen A."/>
            <person name="Chen C."/>
            <person name="Yanf M."/>
            <person name="Daum C."/>
            <person name="Ng V."/>
            <person name="Clum A."/>
            <person name="Steindorff A."/>
            <person name="Ohm R."/>
            <person name="Martin F."/>
            <person name="Silar P."/>
            <person name="Natvig D."/>
            <person name="Lalanne C."/>
            <person name="Gautier V."/>
            <person name="Ament-Velasquez S.L."/>
            <person name="Kruys A."/>
            <person name="Hutchinson M.I."/>
            <person name="Powell A.J."/>
            <person name="Barry K."/>
            <person name="Miller A.N."/>
            <person name="Grigoriev I.V."/>
            <person name="Debuchy R."/>
            <person name="Gladieux P."/>
            <person name="Thoren M.H."/>
            <person name="Johannesson H."/>
        </authorList>
    </citation>
    <scope>NUCLEOTIDE SEQUENCE</scope>
    <source>
        <strain evidence="3">8032-3</strain>
    </source>
</reference>
<keyword evidence="4" id="KW-1185">Reference proteome</keyword>
<dbReference type="InterPro" id="IPR052635">
    <property type="entry name" value="Sec_Metab_Biosynth_Reg"/>
</dbReference>
<dbReference type="RefSeq" id="XP_060286639.1">
    <property type="nucleotide sequence ID" value="XM_060423148.1"/>
</dbReference>
<name>A0AAJ0FJA3_9PEZI</name>
<evidence type="ECO:0000313" key="4">
    <source>
        <dbReference type="Proteomes" id="UP001244011"/>
    </source>
</evidence>
<organism evidence="3 4">
    <name type="scientific">Phialemonium atrogriseum</name>
    <dbReference type="NCBI Taxonomy" id="1093897"/>
    <lineage>
        <taxon>Eukaryota</taxon>
        <taxon>Fungi</taxon>
        <taxon>Dikarya</taxon>
        <taxon>Ascomycota</taxon>
        <taxon>Pezizomycotina</taxon>
        <taxon>Sordariomycetes</taxon>
        <taxon>Sordariomycetidae</taxon>
        <taxon>Cephalothecales</taxon>
        <taxon>Cephalothecaceae</taxon>
        <taxon>Phialemonium</taxon>
    </lineage>
</organism>
<feature type="compositionally biased region" description="Low complexity" evidence="1">
    <location>
        <begin position="35"/>
        <end position="52"/>
    </location>
</feature>
<dbReference type="AlphaFoldDB" id="A0AAJ0FJA3"/>
<evidence type="ECO:0000313" key="3">
    <source>
        <dbReference type="EMBL" id="KAK1770426.1"/>
    </source>
</evidence>
<dbReference type="GO" id="GO:0003700">
    <property type="term" value="F:DNA-binding transcription factor activity"/>
    <property type="evidence" value="ECO:0007669"/>
    <property type="project" value="InterPro"/>
</dbReference>
<feature type="domain" description="BZIP" evidence="2">
    <location>
        <begin position="108"/>
        <end position="123"/>
    </location>
</feature>
<feature type="region of interest" description="Disordered" evidence="1">
    <location>
        <begin position="26"/>
        <end position="162"/>
    </location>
</feature>
<protein>
    <recommendedName>
        <fullName evidence="2">BZIP domain-containing protein</fullName>
    </recommendedName>
</protein>
<evidence type="ECO:0000256" key="1">
    <source>
        <dbReference type="SAM" id="MobiDB-lite"/>
    </source>
</evidence>
<dbReference type="PANTHER" id="PTHR39607:SF2">
    <property type="entry name" value="BZIP DOMAIN-CONTAINING PROTEIN"/>
    <property type="match status" value="1"/>
</dbReference>
<dbReference type="Proteomes" id="UP001244011">
    <property type="component" value="Unassembled WGS sequence"/>
</dbReference>
<feature type="compositionally biased region" description="Basic residues" evidence="1">
    <location>
        <begin position="80"/>
        <end position="93"/>
    </location>
</feature>
<feature type="compositionally biased region" description="Acidic residues" evidence="1">
    <location>
        <begin position="150"/>
        <end position="159"/>
    </location>
</feature>
<proteinExistence type="predicted"/>
<feature type="region of interest" description="Disordered" evidence="1">
    <location>
        <begin position="175"/>
        <end position="249"/>
    </location>
</feature>
<comment type="caution">
    <text evidence="3">The sequence shown here is derived from an EMBL/GenBank/DDBJ whole genome shotgun (WGS) entry which is preliminary data.</text>
</comment>
<dbReference type="EMBL" id="MU839000">
    <property type="protein sequence ID" value="KAK1770426.1"/>
    <property type="molecule type" value="Genomic_DNA"/>
</dbReference>
<dbReference type="PROSITE" id="PS00036">
    <property type="entry name" value="BZIP_BASIC"/>
    <property type="match status" value="1"/>
</dbReference>
<dbReference type="GeneID" id="85306335"/>